<proteinExistence type="predicted"/>
<accession>A0A212Q2W2</accession>
<dbReference type="Proteomes" id="UP000197065">
    <property type="component" value="Unassembled WGS sequence"/>
</dbReference>
<keyword evidence="2" id="KW-1185">Reference proteome</keyword>
<reference evidence="1 2" key="1">
    <citation type="submission" date="2017-06" db="EMBL/GenBank/DDBJ databases">
        <authorList>
            <person name="Kim H.J."/>
            <person name="Triplett B.A."/>
        </authorList>
    </citation>
    <scope>NUCLEOTIDE SEQUENCE [LARGE SCALE GENOMIC DNA]</scope>
    <source>
        <strain evidence="1 2">B29T1</strain>
    </source>
</reference>
<dbReference type="AlphaFoldDB" id="A0A212Q2W2"/>
<evidence type="ECO:0000313" key="2">
    <source>
        <dbReference type="Proteomes" id="UP000197065"/>
    </source>
</evidence>
<gene>
    <name evidence="1" type="ORF">SAMN07250955_101367</name>
</gene>
<sequence length="52" mass="5138">MLSTGLAAICGPERAPPAGSGLSPALMVAGKQKAHGTTGAGGKAMGYLYWPH</sequence>
<protein>
    <submittedName>
        <fullName evidence="1">Uncharacterized protein</fullName>
    </submittedName>
</protein>
<evidence type="ECO:0000313" key="1">
    <source>
        <dbReference type="EMBL" id="SNB53498.1"/>
    </source>
</evidence>
<dbReference type="EMBL" id="FYEH01000001">
    <property type="protein sequence ID" value="SNB53498.1"/>
    <property type="molecule type" value="Genomic_DNA"/>
</dbReference>
<organism evidence="1 2">
    <name type="scientific">Arboricoccus pini</name>
    <dbReference type="NCBI Taxonomy" id="1963835"/>
    <lineage>
        <taxon>Bacteria</taxon>
        <taxon>Pseudomonadati</taxon>
        <taxon>Pseudomonadota</taxon>
        <taxon>Alphaproteobacteria</taxon>
        <taxon>Geminicoccales</taxon>
        <taxon>Geminicoccaceae</taxon>
        <taxon>Arboricoccus</taxon>
    </lineage>
</organism>
<name>A0A212Q2W2_9PROT</name>